<feature type="region of interest" description="Disordered" evidence="2">
    <location>
        <begin position="1"/>
        <end position="57"/>
    </location>
</feature>
<evidence type="ECO:0000256" key="2">
    <source>
        <dbReference type="SAM" id="MobiDB-lite"/>
    </source>
</evidence>
<dbReference type="InterPro" id="IPR001138">
    <property type="entry name" value="Zn2Cys6_DnaBD"/>
</dbReference>
<dbReference type="InterPro" id="IPR036864">
    <property type="entry name" value="Zn2-C6_fun-type_DNA-bd_sf"/>
</dbReference>
<evidence type="ECO:0000259" key="3">
    <source>
        <dbReference type="Pfam" id="PF00172"/>
    </source>
</evidence>
<dbReference type="SUPFAM" id="SSF57701">
    <property type="entry name" value="Zn2/Cys6 DNA-binding domain"/>
    <property type="match status" value="1"/>
</dbReference>
<accession>A0A8K0J2C8</accession>
<dbReference type="OrthoDB" id="5386330at2759"/>
<dbReference type="GO" id="GO:0000981">
    <property type="term" value="F:DNA-binding transcription factor activity, RNA polymerase II-specific"/>
    <property type="evidence" value="ECO:0007669"/>
    <property type="project" value="InterPro"/>
</dbReference>
<name>A0A8K0J2C8_9HYPO</name>
<feature type="compositionally biased region" description="Basic and acidic residues" evidence="2">
    <location>
        <begin position="1"/>
        <end position="15"/>
    </location>
</feature>
<dbReference type="Proteomes" id="UP000811619">
    <property type="component" value="Unassembled WGS sequence"/>
</dbReference>
<protein>
    <recommendedName>
        <fullName evidence="3">Zn(2)-C6 fungal-type domain-containing protein</fullName>
    </recommendedName>
</protein>
<proteinExistence type="predicted"/>
<reference evidence="4" key="1">
    <citation type="journal article" date="2020" name="bioRxiv">
        <title>Whole genome comparisons of ergot fungi reveals the divergence and evolution of species within the genus Claviceps are the result of varying mechanisms driving genome evolution and host range expansion.</title>
        <authorList>
            <person name="Wyka S.A."/>
            <person name="Mondo S.J."/>
            <person name="Liu M."/>
            <person name="Dettman J."/>
            <person name="Nalam V."/>
            <person name="Broders K.D."/>
        </authorList>
    </citation>
    <scope>NUCLEOTIDE SEQUENCE</scope>
    <source>
        <strain evidence="4">CCC 489</strain>
    </source>
</reference>
<organism evidence="4 5">
    <name type="scientific">Claviceps africana</name>
    <dbReference type="NCBI Taxonomy" id="83212"/>
    <lineage>
        <taxon>Eukaryota</taxon>
        <taxon>Fungi</taxon>
        <taxon>Dikarya</taxon>
        <taxon>Ascomycota</taxon>
        <taxon>Pezizomycotina</taxon>
        <taxon>Sordariomycetes</taxon>
        <taxon>Hypocreomycetidae</taxon>
        <taxon>Hypocreales</taxon>
        <taxon>Clavicipitaceae</taxon>
        <taxon>Claviceps</taxon>
    </lineage>
</organism>
<dbReference type="EMBL" id="SRPY01000949">
    <property type="protein sequence ID" value="KAG5915783.1"/>
    <property type="molecule type" value="Genomic_DNA"/>
</dbReference>
<evidence type="ECO:0000313" key="4">
    <source>
        <dbReference type="EMBL" id="KAG5915783.1"/>
    </source>
</evidence>
<feature type="domain" description="Zn(2)-C6 fungal-type" evidence="3">
    <location>
        <begin position="69"/>
        <end position="97"/>
    </location>
</feature>
<dbReference type="AlphaFoldDB" id="A0A8K0J2C8"/>
<comment type="caution">
    <text evidence="4">The sequence shown here is derived from an EMBL/GenBank/DDBJ whole genome shotgun (WGS) entry which is preliminary data.</text>
</comment>
<evidence type="ECO:0000313" key="5">
    <source>
        <dbReference type="Proteomes" id="UP000811619"/>
    </source>
</evidence>
<gene>
    <name evidence="4" type="ORF">E4U42_007908</name>
</gene>
<dbReference type="Pfam" id="PF00172">
    <property type="entry name" value="Zn_clus"/>
    <property type="match status" value="1"/>
</dbReference>
<sequence>MKREDSTDNLRDTRGRAIPLHTHETTPQPPPGNSNSKPRQKRWAPKVTTGCKTSSNAPELTRRLFPTLRARRVKCDETKPYCKQCITRGRWCEYAAPAPAKAAGTKNGAGGPAKSTAKLEAQDDVAKRPVDLALTPHCLELATRLKRESESPGRTITPGPKPPNWDVVEGIRYCW</sequence>
<keyword evidence="1" id="KW-0539">Nucleus</keyword>
<dbReference type="CDD" id="cd00067">
    <property type="entry name" value="GAL4"/>
    <property type="match status" value="1"/>
</dbReference>
<dbReference type="Gene3D" id="4.10.240.10">
    <property type="entry name" value="Zn(2)-C6 fungal-type DNA-binding domain"/>
    <property type="match status" value="1"/>
</dbReference>
<dbReference type="GO" id="GO:0008270">
    <property type="term" value="F:zinc ion binding"/>
    <property type="evidence" value="ECO:0007669"/>
    <property type="project" value="InterPro"/>
</dbReference>
<keyword evidence="5" id="KW-1185">Reference proteome</keyword>
<evidence type="ECO:0000256" key="1">
    <source>
        <dbReference type="ARBA" id="ARBA00023242"/>
    </source>
</evidence>